<evidence type="ECO:0000313" key="4">
    <source>
        <dbReference type="EMBL" id="KAB8170917.1"/>
    </source>
</evidence>
<dbReference type="Proteomes" id="UP000314251">
    <property type="component" value="Unassembled WGS sequence"/>
</dbReference>
<dbReference type="EMBL" id="VDLY02000001">
    <property type="protein sequence ID" value="KAB8170917.1"/>
    <property type="molecule type" value="Genomic_DNA"/>
</dbReference>
<evidence type="ECO:0000259" key="3">
    <source>
        <dbReference type="Pfam" id="PF07992"/>
    </source>
</evidence>
<dbReference type="AlphaFoldDB" id="A0A5N6APY8"/>
<dbReference type="InterPro" id="IPR051691">
    <property type="entry name" value="Metab_Enz_Cyan_OpOx_G3PDH"/>
</dbReference>
<sequence length="438" mass="46342">MSSTEPTGANGAAGPAGPAGAATPRRETVDVLIVGGGPAGLTAAARLAPRVAGRVLVLDREADAGGIPRHSDHPGYGLRDLRRMLSGPSYARTLVARAAEAGAEIRTRAMVTGWSGERTVEVTSPEGRYEVAAGAVVLATGARERPRTARRVPGDRPQGVLTTGQLQNIVHLHHGTVGERAVVVGGELVSWSAVLTLREAGCRTALMVSRYPKAESYAAFTVPGRTVLGVPVATRARVTRIIGKGRVSAVEIEHLDTGRRRTVACDTVVFTGDWIPDHELVRSAGIDLDPHTLGPRVDPALRTSRPGVFAVGNLLHPVDTADIAALDGAHVTEQVLRWLAADGRPGTGEGVPILAEAPLRWIAPSLLRPDSPAPARNRLLLWTDAFVRVPRVTVRQDGRVVARRTLPWPAAPGRVLRIPSSVLRDVDLHGGPVRVSVR</sequence>
<reference evidence="4" key="1">
    <citation type="submission" date="2019-10" db="EMBL/GenBank/DDBJ databases">
        <title>Nonomuraea sp. nov., isolated from Phyllanthus amarus.</title>
        <authorList>
            <person name="Klykleung N."/>
            <person name="Tanasupawat S."/>
        </authorList>
    </citation>
    <scope>NUCLEOTIDE SEQUENCE [LARGE SCALE GENOMIC DNA]</scope>
    <source>
        <strain evidence="4">3MP-10</strain>
    </source>
</reference>
<dbReference type="PRINTS" id="PR00469">
    <property type="entry name" value="PNDRDTASEII"/>
</dbReference>
<name>A0A5N6APY8_9ACTN</name>
<dbReference type="OrthoDB" id="5287468at2"/>
<keyword evidence="5" id="KW-1185">Reference proteome</keyword>
<feature type="domain" description="FAD/NAD(P)-binding" evidence="3">
    <location>
        <begin position="30"/>
        <end position="324"/>
    </location>
</feature>
<proteinExistence type="predicted"/>
<keyword evidence="1" id="KW-0560">Oxidoreductase</keyword>
<dbReference type="InterPro" id="IPR023753">
    <property type="entry name" value="FAD/NAD-binding_dom"/>
</dbReference>
<gene>
    <name evidence="4" type="ORF">FH607_000790</name>
</gene>
<comment type="caution">
    <text evidence="4">The sequence shown here is derived from an EMBL/GenBank/DDBJ whole genome shotgun (WGS) entry which is preliminary data.</text>
</comment>
<evidence type="ECO:0000313" key="5">
    <source>
        <dbReference type="Proteomes" id="UP000314251"/>
    </source>
</evidence>
<organism evidence="4 5">
    <name type="scientific">Streptomyces mimosae</name>
    <dbReference type="NCBI Taxonomy" id="2586635"/>
    <lineage>
        <taxon>Bacteria</taxon>
        <taxon>Bacillati</taxon>
        <taxon>Actinomycetota</taxon>
        <taxon>Actinomycetes</taxon>
        <taxon>Kitasatosporales</taxon>
        <taxon>Streptomycetaceae</taxon>
        <taxon>Streptomyces</taxon>
    </lineage>
</organism>
<dbReference type="RefSeq" id="WP_139665604.1">
    <property type="nucleotide sequence ID" value="NZ_VDLY02000001.1"/>
</dbReference>
<dbReference type="Gene3D" id="3.50.50.60">
    <property type="entry name" value="FAD/NAD(P)-binding domain"/>
    <property type="match status" value="2"/>
</dbReference>
<feature type="region of interest" description="Disordered" evidence="2">
    <location>
        <begin position="1"/>
        <end position="24"/>
    </location>
</feature>
<protein>
    <submittedName>
        <fullName evidence="4">FAD-binding protein</fullName>
    </submittedName>
</protein>
<dbReference type="PANTHER" id="PTHR42949:SF3">
    <property type="entry name" value="ANAEROBIC GLYCEROL-3-PHOSPHATE DEHYDROGENASE SUBUNIT B"/>
    <property type="match status" value="1"/>
</dbReference>
<dbReference type="GO" id="GO:0016491">
    <property type="term" value="F:oxidoreductase activity"/>
    <property type="evidence" value="ECO:0007669"/>
    <property type="project" value="UniProtKB-KW"/>
</dbReference>
<dbReference type="PRINTS" id="PR00368">
    <property type="entry name" value="FADPNR"/>
</dbReference>
<evidence type="ECO:0000256" key="1">
    <source>
        <dbReference type="ARBA" id="ARBA00023002"/>
    </source>
</evidence>
<dbReference type="PANTHER" id="PTHR42949">
    <property type="entry name" value="ANAEROBIC GLYCEROL-3-PHOSPHATE DEHYDROGENASE SUBUNIT B"/>
    <property type="match status" value="1"/>
</dbReference>
<dbReference type="InterPro" id="IPR036188">
    <property type="entry name" value="FAD/NAD-bd_sf"/>
</dbReference>
<dbReference type="SUPFAM" id="SSF51905">
    <property type="entry name" value="FAD/NAD(P)-binding domain"/>
    <property type="match status" value="1"/>
</dbReference>
<evidence type="ECO:0000256" key="2">
    <source>
        <dbReference type="SAM" id="MobiDB-lite"/>
    </source>
</evidence>
<dbReference type="Pfam" id="PF07992">
    <property type="entry name" value="Pyr_redox_2"/>
    <property type="match status" value="1"/>
</dbReference>
<accession>A0A5N6APY8</accession>
<feature type="compositionally biased region" description="Low complexity" evidence="2">
    <location>
        <begin position="1"/>
        <end position="23"/>
    </location>
</feature>